<keyword evidence="3" id="KW-1185">Reference proteome</keyword>
<dbReference type="InterPro" id="IPR001509">
    <property type="entry name" value="Epimerase_deHydtase"/>
</dbReference>
<dbReference type="Gene3D" id="3.40.50.720">
    <property type="entry name" value="NAD(P)-binding Rossmann-like Domain"/>
    <property type="match status" value="1"/>
</dbReference>
<dbReference type="AlphaFoldDB" id="A0A1I6K8J0"/>
<dbReference type="InterPro" id="IPR036291">
    <property type="entry name" value="NAD(P)-bd_dom_sf"/>
</dbReference>
<dbReference type="PANTHER" id="PTHR32487:SF0">
    <property type="entry name" value="3-OXO-DELTA(4,5)-STEROID 5-BETA-REDUCTASE"/>
    <property type="match status" value="1"/>
</dbReference>
<dbReference type="SUPFAM" id="SSF51735">
    <property type="entry name" value="NAD(P)-binding Rossmann-fold domains"/>
    <property type="match status" value="1"/>
</dbReference>
<dbReference type="PANTHER" id="PTHR32487">
    <property type="entry name" value="3-OXO-DELTA(4,5)-STEROID 5-BETA-REDUCTASE"/>
    <property type="match status" value="1"/>
</dbReference>
<accession>A0A1I6K8J0</accession>
<dbReference type="STRING" id="1166337.SAMN05192580_1450"/>
<dbReference type="EMBL" id="FOZG01000001">
    <property type="protein sequence ID" value="SFR87583.1"/>
    <property type="molecule type" value="Genomic_DNA"/>
</dbReference>
<name>A0A1I6K8J0_9SPHN</name>
<protein>
    <submittedName>
        <fullName evidence="2">Nucleoside-diphosphate-sugar epimerase</fullName>
    </submittedName>
</protein>
<organism evidence="2 3">
    <name type="scientific">Sphingomonas jatrophae</name>
    <dbReference type="NCBI Taxonomy" id="1166337"/>
    <lineage>
        <taxon>Bacteria</taxon>
        <taxon>Pseudomonadati</taxon>
        <taxon>Pseudomonadota</taxon>
        <taxon>Alphaproteobacteria</taxon>
        <taxon>Sphingomonadales</taxon>
        <taxon>Sphingomonadaceae</taxon>
        <taxon>Sphingomonas</taxon>
    </lineage>
</organism>
<evidence type="ECO:0000313" key="2">
    <source>
        <dbReference type="EMBL" id="SFR87583.1"/>
    </source>
</evidence>
<reference evidence="2 3" key="1">
    <citation type="submission" date="2016-10" db="EMBL/GenBank/DDBJ databases">
        <authorList>
            <person name="de Groot N.N."/>
        </authorList>
    </citation>
    <scope>NUCLEOTIDE SEQUENCE [LARGE SCALE GENOMIC DNA]</scope>
    <source>
        <strain evidence="2 3">S5-249</strain>
    </source>
</reference>
<dbReference type="RefSeq" id="WP_093312804.1">
    <property type="nucleotide sequence ID" value="NZ_FOZG01000001.1"/>
</dbReference>
<evidence type="ECO:0000313" key="3">
    <source>
        <dbReference type="Proteomes" id="UP000198824"/>
    </source>
</evidence>
<dbReference type="Pfam" id="PF01370">
    <property type="entry name" value="Epimerase"/>
    <property type="match status" value="1"/>
</dbReference>
<feature type="domain" description="NAD-dependent epimerase/dehydratase" evidence="1">
    <location>
        <begin position="5"/>
        <end position="246"/>
    </location>
</feature>
<proteinExistence type="predicted"/>
<dbReference type="Proteomes" id="UP000198824">
    <property type="component" value="Unassembled WGS sequence"/>
</dbReference>
<evidence type="ECO:0000259" key="1">
    <source>
        <dbReference type="Pfam" id="PF01370"/>
    </source>
</evidence>
<gene>
    <name evidence="2" type="ORF">SAMN05192580_1450</name>
</gene>
<dbReference type="OrthoDB" id="4392084at2"/>
<sequence length="369" mass="40215">MPKLLVAGATGVTGTVLVQHFAALPDWQVVATSRRPPWLNVPGVEHVRADLTYAAGCAAIFGSRSDITHIIYAAVNEDEADIVRGWDDPAQAEKNVRMLRNLLEPFLAQAAGSFRHITLIHGMKAYGSHLPEIRTHLPFKENDTTYEQLNFYHHQQAYVTERAAGGSGWDWTVLRPNGTIGTAIGGNMNWSLALGVFAALCAEAGEALPMPPGESALTEITDADIVAKACAWAATTPQARRQVYNLTNGDILTMHDVFPILADAFGLTLGSPRAYRISEELTRLSPLWPGMVRRHGLRSPEELGALLGATPQIVDIWSAELPVERKLLSGLSSTIKIRHAGFADCADSAATVAKYIERYRQLRILPPAR</sequence>